<dbReference type="AlphaFoldDB" id="A0A430F4Y4"/>
<feature type="region of interest" description="Disordered" evidence="1">
    <location>
        <begin position="106"/>
        <end position="134"/>
    </location>
</feature>
<evidence type="ECO:0000313" key="3">
    <source>
        <dbReference type="Proteomes" id="UP000288052"/>
    </source>
</evidence>
<reference evidence="2 3" key="1">
    <citation type="submission" date="2018-09" db="EMBL/GenBank/DDBJ databases">
        <title>Characterization of the phylogenetic diversity of five novel species belonging to the genus Bifidobacterium.</title>
        <authorList>
            <person name="Lugli G.A."/>
            <person name="Duranti S."/>
            <person name="Milani C."/>
        </authorList>
    </citation>
    <scope>NUCLEOTIDE SEQUENCE [LARGE SCALE GENOMIC DNA]</scope>
    <source>
        <strain evidence="2 3">2020B</strain>
    </source>
</reference>
<keyword evidence="3" id="KW-1185">Reference proteome</keyword>
<feature type="region of interest" description="Disordered" evidence="1">
    <location>
        <begin position="151"/>
        <end position="181"/>
    </location>
</feature>
<name>A0A430F4Y4_9BIFI</name>
<gene>
    <name evidence="2" type="ORF">D2E22_1963</name>
</gene>
<organism evidence="2 3">
    <name type="scientific">Bifidobacterium castoris</name>
    <dbReference type="NCBI Taxonomy" id="2306972"/>
    <lineage>
        <taxon>Bacteria</taxon>
        <taxon>Bacillati</taxon>
        <taxon>Actinomycetota</taxon>
        <taxon>Actinomycetes</taxon>
        <taxon>Bifidobacteriales</taxon>
        <taxon>Bifidobacteriaceae</taxon>
        <taxon>Bifidobacterium</taxon>
    </lineage>
</organism>
<dbReference type="RefSeq" id="WP_126032920.1">
    <property type="nucleotide sequence ID" value="NZ_QXGI01000012.1"/>
</dbReference>
<sequence>MRIRSIRPEFYDSESMGAVSWDARFVFECLWSYVQDNGVNRDNARMIRGTCMPYDSDEVIPRIEAALDELEAVGCVVRYTWHGKRLLWLPGFLTYQKIDRPSTCLFPTPQQAEESEASTTTRETLDGHSRDTRETLATGVGVGVGVGSEDILSRGGGGSKSTLTRARTREAAPTPAGEDVDEDALVESWRPSAENTALAEQLGVDAIRLERRFRDKIARKGLTALGVKRRTLTALDATFRSWVEHEAQWAGEGTKQVKPPDPVHAAPPRHSWCGPEVRAIMRPYLAAFPEPNPDTTGPGKAWFEACRDVARRLDAGEDEASIIEWVEANYGPQNPTSAANDP</sequence>
<feature type="compositionally biased region" description="Basic and acidic residues" evidence="1">
    <location>
        <begin position="123"/>
        <end position="134"/>
    </location>
</feature>
<feature type="region of interest" description="Disordered" evidence="1">
    <location>
        <begin position="251"/>
        <end position="270"/>
    </location>
</feature>
<dbReference type="Proteomes" id="UP000288052">
    <property type="component" value="Unassembled WGS sequence"/>
</dbReference>
<dbReference type="OrthoDB" id="3383452at2"/>
<evidence type="ECO:0000313" key="2">
    <source>
        <dbReference type="EMBL" id="RSX44677.1"/>
    </source>
</evidence>
<comment type="caution">
    <text evidence="2">The sequence shown here is derived from an EMBL/GenBank/DDBJ whole genome shotgun (WGS) entry which is preliminary data.</text>
</comment>
<evidence type="ECO:0000256" key="1">
    <source>
        <dbReference type="SAM" id="MobiDB-lite"/>
    </source>
</evidence>
<proteinExistence type="predicted"/>
<accession>A0A430F4Y4</accession>
<protein>
    <submittedName>
        <fullName evidence="2">Uncharacterized protein</fullName>
    </submittedName>
</protein>
<dbReference type="EMBL" id="QXGI01000012">
    <property type="protein sequence ID" value="RSX44677.1"/>
    <property type="molecule type" value="Genomic_DNA"/>
</dbReference>